<evidence type="ECO:0000256" key="4">
    <source>
        <dbReference type="PROSITE-ProRule" id="PRU00175"/>
    </source>
</evidence>
<evidence type="ECO:0000256" key="3">
    <source>
        <dbReference type="ARBA" id="ARBA00022833"/>
    </source>
</evidence>
<dbReference type="Gramene" id="TraesCS4A03G1178000.1">
    <property type="protein sequence ID" value="TraesCS4A03G1178000.1.CDS"/>
    <property type="gene ID" value="TraesCS4A03G1178000"/>
</dbReference>
<gene>
    <name evidence="7" type="primary">LOC123083511</name>
</gene>
<dbReference type="Gramene" id="TraesWEE_scaffold_545111_01G000100.1">
    <property type="protein sequence ID" value="TraesWEE_scaffold_545111_01G000100.1"/>
    <property type="gene ID" value="TraesWEE_scaffold_545111_01G000100"/>
</dbReference>
<dbReference type="EnsemblPlants" id="TraesCS4A02G468600.1">
    <property type="protein sequence ID" value="TraesCS4A02G468600.1"/>
    <property type="gene ID" value="TraesCS4A02G468600"/>
</dbReference>
<dbReference type="SMART" id="SM00184">
    <property type="entry name" value="RING"/>
    <property type="match status" value="1"/>
</dbReference>
<feature type="signal peptide" evidence="5">
    <location>
        <begin position="1"/>
        <end position="26"/>
    </location>
</feature>
<dbReference type="InterPro" id="IPR013083">
    <property type="entry name" value="Znf_RING/FYVE/PHD"/>
</dbReference>
<dbReference type="Pfam" id="PF13639">
    <property type="entry name" value="zf-RING_2"/>
    <property type="match status" value="1"/>
</dbReference>
<keyword evidence="5" id="KW-0732">Signal</keyword>
<dbReference type="Gene3D" id="3.30.40.10">
    <property type="entry name" value="Zinc/RING finger domain, C3HC4 (zinc finger)"/>
    <property type="match status" value="1"/>
</dbReference>
<name>A0A3B6I6X9_WHEAT</name>
<evidence type="ECO:0000256" key="2">
    <source>
        <dbReference type="ARBA" id="ARBA00022771"/>
    </source>
</evidence>
<dbReference type="GO" id="GO:0061630">
    <property type="term" value="F:ubiquitin protein ligase activity"/>
    <property type="evidence" value="ECO:0000318"/>
    <property type="project" value="GO_Central"/>
</dbReference>
<organism evidence="7">
    <name type="scientific">Triticum aestivum</name>
    <name type="common">Wheat</name>
    <dbReference type="NCBI Taxonomy" id="4565"/>
    <lineage>
        <taxon>Eukaryota</taxon>
        <taxon>Viridiplantae</taxon>
        <taxon>Streptophyta</taxon>
        <taxon>Embryophyta</taxon>
        <taxon>Tracheophyta</taxon>
        <taxon>Spermatophyta</taxon>
        <taxon>Magnoliopsida</taxon>
        <taxon>Liliopsida</taxon>
        <taxon>Poales</taxon>
        <taxon>Poaceae</taxon>
        <taxon>BOP clade</taxon>
        <taxon>Pooideae</taxon>
        <taxon>Triticodae</taxon>
        <taxon>Triticeae</taxon>
        <taxon>Triticinae</taxon>
        <taxon>Triticum</taxon>
    </lineage>
</organism>
<evidence type="ECO:0000313" key="7">
    <source>
        <dbReference type="EnsemblPlants" id="TraesCS4A02G468600.1"/>
    </source>
</evidence>
<dbReference type="Gramene" id="TraesCLE_scaffold_725974_01G000100.1">
    <property type="protein sequence ID" value="TraesCLE_scaffold_725974_01G000100.1"/>
    <property type="gene ID" value="TraesCLE_scaffold_725974_01G000100"/>
</dbReference>
<reference evidence="7" key="1">
    <citation type="submission" date="2018-08" db="EMBL/GenBank/DDBJ databases">
        <authorList>
            <person name="Rossello M."/>
        </authorList>
    </citation>
    <scope>NUCLEOTIDE SEQUENCE [LARGE SCALE GENOMIC DNA]</scope>
    <source>
        <strain evidence="7">cv. Chinese Spring</strain>
    </source>
</reference>
<dbReference type="STRING" id="4565.A0A3B6I6X9"/>
<keyword evidence="8" id="KW-1185">Reference proteome</keyword>
<feature type="domain" description="RING-type" evidence="6">
    <location>
        <begin position="86"/>
        <end position="129"/>
    </location>
</feature>
<dbReference type="CDD" id="cd16448">
    <property type="entry name" value="RING-H2"/>
    <property type="match status" value="1"/>
</dbReference>
<keyword evidence="1" id="KW-0479">Metal-binding</keyword>
<dbReference type="GO" id="GO:0008270">
    <property type="term" value="F:zinc ion binding"/>
    <property type="evidence" value="ECO:0007669"/>
    <property type="project" value="UniProtKB-KW"/>
</dbReference>
<dbReference type="PROSITE" id="PS50089">
    <property type="entry name" value="ZF_RING_2"/>
    <property type="match status" value="1"/>
</dbReference>
<dbReference type="InterPro" id="IPR001841">
    <property type="entry name" value="Znf_RING"/>
</dbReference>
<accession>A0A3B6I6X9</accession>
<evidence type="ECO:0000313" key="8">
    <source>
        <dbReference type="Proteomes" id="UP000019116"/>
    </source>
</evidence>
<dbReference type="Gramene" id="TraesCS4A02G468600.1">
    <property type="protein sequence ID" value="TraesCS4A02G468600.1"/>
    <property type="gene ID" value="TraesCS4A02G468600"/>
</dbReference>
<feature type="chain" id="PRO_5043175448" description="RING-type domain-containing protein" evidence="5">
    <location>
        <begin position="27"/>
        <end position="145"/>
    </location>
</feature>
<dbReference type="AlphaFoldDB" id="A0A3B6I6X9"/>
<dbReference type="SMR" id="A0A3B6I6X9"/>
<dbReference type="PANTHER" id="PTHR45969:SF1">
    <property type="entry name" value="OS06G0109100 PROTEIN"/>
    <property type="match status" value="1"/>
</dbReference>
<protein>
    <recommendedName>
        <fullName evidence="6">RING-type domain-containing protein</fullName>
    </recommendedName>
</protein>
<dbReference type="GO" id="GO:0016567">
    <property type="term" value="P:protein ubiquitination"/>
    <property type="evidence" value="ECO:0000318"/>
    <property type="project" value="GO_Central"/>
</dbReference>
<reference evidence="7" key="2">
    <citation type="submission" date="2018-10" db="UniProtKB">
        <authorList>
            <consortium name="EnsemblPlants"/>
        </authorList>
    </citation>
    <scope>IDENTIFICATION</scope>
</reference>
<evidence type="ECO:0000259" key="6">
    <source>
        <dbReference type="PROSITE" id="PS50089"/>
    </source>
</evidence>
<keyword evidence="2 4" id="KW-0863">Zinc-finger</keyword>
<dbReference type="PANTHER" id="PTHR45969">
    <property type="entry name" value="RING ZINC FINGER PROTEIN-RELATED"/>
    <property type="match status" value="1"/>
</dbReference>
<proteinExistence type="predicted"/>
<dbReference type="PaxDb" id="4565-Traes_4AL_E6A24D82F.1"/>
<dbReference type="OrthoDB" id="8062037at2759"/>
<evidence type="ECO:0000256" key="1">
    <source>
        <dbReference type="ARBA" id="ARBA00022723"/>
    </source>
</evidence>
<dbReference type="SUPFAM" id="SSF57850">
    <property type="entry name" value="RING/U-box"/>
    <property type="match status" value="1"/>
</dbReference>
<evidence type="ECO:0000256" key="5">
    <source>
        <dbReference type="SAM" id="SignalP"/>
    </source>
</evidence>
<sequence>MGFPPAVPRLLPNLLFLLTHLRRLSSWLLGAGIDHPNNSDSDHHHHHHGTTSLKELEEHCPAVRFDELSVSNDGTSPGMPILPEGCVVCLSDFHGTACVRRPRRCRHVFHFGCLDRWAAHGHRTCPLCRAPFLPPFLLPMPVPTS</sequence>
<dbReference type="Proteomes" id="UP000019116">
    <property type="component" value="Chromosome 4A"/>
</dbReference>
<keyword evidence="3" id="KW-0862">Zinc</keyword>
<dbReference type="Gramene" id="TraesCAD_scaffold_520622_01G000100.1">
    <property type="protein sequence ID" value="TraesCAD_scaffold_520622_01G000100.1"/>
    <property type="gene ID" value="TraesCAD_scaffold_520622_01G000100"/>
</dbReference>